<keyword evidence="3" id="KW-0464">Manganese</keyword>
<dbReference type="PANTHER" id="PTHR11014">
    <property type="entry name" value="PEPTIDASE M20 FAMILY MEMBER"/>
    <property type="match status" value="1"/>
</dbReference>
<dbReference type="Pfam" id="PF01546">
    <property type="entry name" value="Peptidase_M20"/>
    <property type="match status" value="1"/>
</dbReference>
<keyword evidence="7" id="KW-1185">Reference proteome</keyword>
<feature type="region of interest" description="Disordered" evidence="4">
    <location>
        <begin position="1"/>
        <end position="20"/>
    </location>
</feature>
<dbReference type="FunFam" id="3.30.70.360:FF:000001">
    <property type="entry name" value="N-acetyldiaminopimelate deacetylase"/>
    <property type="match status" value="1"/>
</dbReference>
<gene>
    <name evidence="6" type="ORF">F3Y22_tig00111834pilonHSYRG00165</name>
</gene>
<evidence type="ECO:0000259" key="5">
    <source>
        <dbReference type="Pfam" id="PF07687"/>
    </source>
</evidence>
<dbReference type="Gene3D" id="3.30.70.360">
    <property type="match status" value="1"/>
</dbReference>
<evidence type="ECO:0000256" key="2">
    <source>
        <dbReference type="ARBA" id="ARBA00022801"/>
    </source>
</evidence>
<organism evidence="6 7">
    <name type="scientific">Hibiscus syriacus</name>
    <name type="common">Rose of Sharon</name>
    <dbReference type="NCBI Taxonomy" id="106335"/>
    <lineage>
        <taxon>Eukaryota</taxon>
        <taxon>Viridiplantae</taxon>
        <taxon>Streptophyta</taxon>
        <taxon>Embryophyta</taxon>
        <taxon>Tracheophyta</taxon>
        <taxon>Spermatophyta</taxon>
        <taxon>Magnoliopsida</taxon>
        <taxon>eudicotyledons</taxon>
        <taxon>Gunneridae</taxon>
        <taxon>Pentapetalae</taxon>
        <taxon>rosids</taxon>
        <taxon>malvids</taxon>
        <taxon>Malvales</taxon>
        <taxon>Malvaceae</taxon>
        <taxon>Malvoideae</taxon>
        <taxon>Hibiscus</taxon>
    </lineage>
</organism>
<dbReference type="GO" id="GO:0005783">
    <property type="term" value="C:endoplasmic reticulum"/>
    <property type="evidence" value="ECO:0007669"/>
    <property type="project" value="TreeGrafter"/>
</dbReference>
<dbReference type="EMBL" id="VEPZ02001441">
    <property type="protein sequence ID" value="KAE8672805.1"/>
    <property type="molecule type" value="Genomic_DNA"/>
</dbReference>
<accession>A0A6A2XZC5</accession>
<evidence type="ECO:0000256" key="4">
    <source>
        <dbReference type="SAM" id="MobiDB-lite"/>
    </source>
</evidence>
<evidence type="ECO:0000313" key="7">
    <source>
        <dbReference type="Proteomes" id="UP000436088"/>
    </source>
</evidence>
<dbReference type="InterPro" id="IPR017439">
    <property type="entry name" value="Amidohydrolase"/>
</dbReference>
<keyword evidence="2" id="KW-0378">Hydrolase</keyword>
<dbReference type="GO" id="GO:0009850">
    <property type="term" value="P:auxin metabolic process"/>
    <property type="evidence" value="ECO:0007669"/>
    <property type="project" value="TreeGrafter"/>
</dbReference>
<dbReference type="InterPro" id="IPR002933">
    <property type="entry name" value="Peptidase_M20"/>
</dbReference>
<evidence type="ECO:0000256" key="3">
    <source>
        <dbReference type="ARBA" id="ARBA00023211"/>
    </source>
</evidence>
<dbReference type="AlphaFoldDB" id="A0A6A2XZC5"/>
<name>A0A6A2XZC5_HIBSY</name>
<dbReference type="InterPro" id="IPR011650">
    <property type="entry name" value="Peptidase_M20_dimer"/>
</dbReference>
<dbReference type="Gene3D" id="3.40.630.10">
    <property type="entry name" value="Zn peptidases"/>
    <property type="match status" value="1"/>
</dbReference>
<sequence>MISLSWKPVPSSSFGIPQSKSSRVSFSNITTILIRDVKTVNKMVSAPLEPARKRSSDLEGPSPYILKELEWEHKSKHKGKMHACGHDVHVTMLLGAAKLLQRGRHDLKGTVKLAFQLGEESHAGAYHMIKAGAVDNVRAIFGIHVSPKLPTGTFGSRPGPILAGSARFQVEIQGKSGHAAQPHTIRDPVLAASFAILALQQLISRETNPLNPNVVSIGFFQAGHAANVIPEIVTFGGSFRSITNEGLSYLQQRIKEVIEAQATVHLCTVTIDFFEGKMRPYPVTLNYESMNKHAKKVGESMVGKSNVVSIPMTIAAEDFGF</sequence>
<dbReference type="InterPro" id="IPR036264">
    <property type="entry name" value="Bact_exopeptidase_dim_dom"/>
</dbReference>
<reference evidence="6" key="1">
    <citation type="submission" date="2019-09" db="EMBL/GenBank/DDBJ databases">
        <title>Draft genome information of white flower Hibiscus syriacus.</title>
        <authorList>
            <person name="Kim Y.-M."/>
        </authorList>
    </citation>
    <scope>NUCLEOTIDE SEQUENCE [LARGE SCALE GENOMIC DNA]</scope>
    <source>
        <strain evidence="6">YM2019G1</strain>
    </source>
</reference>
<dbReference type="NCBIfam" id="TIGR01891">
    <property type="entry name" value="amidohydrolases"/>
    <property type="match status" value="1"/>
</dbReference>
<feature type="domain" description="Peptidase M20 dimerisation" evidence="5">
    <location>
        <begin position="164"/>
        <end position="262"/>
    </location>
</feature>
<proteinExistence type="inferred from homology"/>
<evidence type="ECO:0000256" key="1">
    <source>
        <dbReference type="ARBA" id="ARBA00006153"/>
    </source>
</evidence>
<comment type="caution">
    <text evidence="6">The sequence shown here is derived from an EMBL/GenBank/DDBJ whole genome shotgun (WGS) entry which is preliminary data.</text>
</comment>
<dbReference type="Proteomes" id="UP000436088">
    <property type="component" value="Unassembled WGS sequence"/>
</dbReference>
<dbReference type="GO" id="GO:0010179">
    <property type="term" value="F:IAA-Ala conjugate hydrolase activity"/>
    <property type="evidence" value="ECO:0007669"/>
    <property type="project" value="TreeGrafter"/>
</dbReference>
<feature type="compositionally biased region" description="Polar residues" evidence="4">
    <location>
        <begin position="10"/>
        <end position="20"/>
    </location>
</feature>
<dbReference type="SUPFAM" id="SSF55031">
    <property type="entry name" value="Bacterial exopeptidase dimerisation domain"/>
    <property type="match status" value="1"/>
</dbReference>
<dbReference type="SUPFAM" id="SSF53187">
    <property type="entry name" value="Zn-dependent exopeptidases"/>
    <property type="match status" value="1"/>
</dbReference>
<dbReference type="PANTHER" id="PTHR11014:SF63">
    <property type="entry name" value="METALLOPEPTIDASE, PUTATIVE (AFU_ORTHOLOGUE AFUA_6G09600)-RELATED"/>
    <property type="match status" value="1"/>
</dbReference>
<dbReference type="Pfam" id="PF07687">
    <property type="entry name" value="M20_dimer"/>
    <property type="match status" value="1"/>
</dbReference>
<comment type="similarity">
    <text evidence="1">Belongs to the peptidase M20 family.</text>
</comment>
<protein>
    <submittedName>
        <fullName evidence="6">IAA-amino acid hydrolase ILR1-like 7</fullName>
    </submittedName>
</protein>
<evidence type="ECO:0000313" key="6">
    <source>
        <dbReference type="EMBL" id="KAE8672805.1"/>
    </source>
</evidence>